<evidence type="ECO:0000313" key="1">
    <source>
        <dbReference type="EMBL" id="DAF85812.1"/>
    </source>
</evidence>
<proteinExistence type="predicted"/>
<protein>
    <submittedName>
        <fullName evidence="1">Uncharacterized protein</fullName>
    </submittedName>
</protein>
<accession>A0A8S5TUD4</accession>
<sequence length="71" mass="8326">MFTVSINIFNWRKFIMYKSMKTLITKHFYKTGEAAQKKLDVFYAVNRLTDDEYTELTALVETVYGDENTAA</sequence>
<name>A0A8S5TUD4_9CAUD</name>
<reference evidence="1" key="1">
    <citation type="journal article" date="2021" name="Proc. Natl. Acad. Sci. U.S.A.">
        <title>A Catalog of Tens of Thousands of Viruses from Human Metagenomes Reveals Hidden Associations with Chronic Diseases.</title>
        <authorList>
            <person name="Tisza M.J."/>
            <person name="Buck C.B."/>
        </authorList>
    </citation>
    <scope>NUCLEOTIDE SEQUENCE</scope>
    <source>
        <strain evidence="1">CtWT735</strain>
    </source>
</reference>
<dbReference type="EMBL" id="BK015930">
    <property type="protein sequence ID" value="DAF85812.1"/>
    <property type="molecule type" value="Genomic_DNA"/>
</dbReference>
<organism evidence="1">
    <name type="scientific">Siphoviridae sp. ctWT735</name>
    <dbReference type="NCBI Taxonomy" id="2825538"/>
    <lineage>
        <taxon>Viruses</taxon>
        <taxon>Duplodnaviria</taxon>
        <taxon>Heunggongvirae</taxon>
        <taxon>Uroviricota</taxon>
        <taxon>Caudoviricetes</taxon>
    </lineage>
</organism>